<dbReference type="GO" id="GO:0003735">
    <property type="term" value="F:structural constituent of ribosome"/>
    <property type="evidence" value="ECO:0007669"/>
    <property type="project" value="EnsemblFungi"/>
</dbReference>
<dbReference type="FunCoup" id="F0XK98">
    <property type="interactions" value="649"/>
</dbReference>
<dbReference type="STRING" id="655863.F0XK98"/>
<evidence type="ECO:0000313" key="5">
    <source>
        <dbReference type="EMBL" id="EFX01996.1"/>
    </source>
</evidence>
<dbReference type="AlphaFoldDB" id="F0XK98"/>
<dbReference type="Proteomes" id="UP000007796">
    <property type="component" value="Unassembled WGS sequence"/>
</dbReference>
<comment type="similarity">
    <text evidence="1">Belongs to the bacterial ribosomal protein bS16 family.</text>
</comment>
<evidence type="ECO:0000313" key="6">
    <source>
        <dbReference type="Proteomes" id="UP000007796"/>
    </source>
</evidence>
<dbReference type="PANTHER" id="PTHR12919:SF20">
    <property type="entry name" value="SMALL RIBOSOMAL SUBUNIT PROTEIN BS16M"/>
    <property type="match status" value="1"/>
</dbReference>
<gene>
    <name evidence="5" type="ORF">CMQ_5067</name>
</gene>
<evidence type="ECO:0000256" key="3">
    <source>
        <dbReference type="ARBA" id="ARBA00023274"/>
    </source>
</evidence>
<feature type="region of interest" description="Disordered" evidence="4">
    <location>
        <begin position="32"/>
        <end position="63"/>
    </location>
</feature>
<dbReference type="RefSeq" id="XP_014171478.1">
    <property type="nucleotide sequence ID" value="XM_014316003.1"/>
</dbReference>
<reference evidence="5 6" key="1">
    <citation type="journal article" date="2011" name="Proc. Natl. Acad. Sci. U.S.A.">
        <title>Genome and transcriptome analyses of the mountain pine beetle-fungal symbiont Grosmannia clavigera, a lodgepole pine pathogen.</title>
        <authorList>
            <person name="DiGuistini S."/>
            <person name="Wang Y."/>
            <person name="Liao N.Y."/>
            <person name="Taylor G."/>
            <person name="Tanguay P."/>
            <person name="Feau N."/>
            <person name="Henrissat B."/>
            <person name="Chan S.K."/>
            <person name="Hesse-Orce U."/>
            <person name="Alamouti S.M."/>
            <person name="Tsui C.K.M."/>
            <person name="Docking R.T."/>
            <person name="Levasseur A."/>
            <person name="Haridas S."/>
            <person name="Robertson G."/>
            <person name="Birol I."/>
            <person name="Holt R.A."/>
            <person name="Marra M.A."/>
            <person name="Hamelin R.C."/>
            <person name="Hirst M."/>
            <person name="Jones S.J.M."/>
            <person name="Bohlmann J."/>
            <person name="Breuil C."/>
        </authorList>
    </citation>
    <scope>NUCLEOTIDE SEQUENCE [LARGE SCALE GENOMIC DNA]</scope>
    <source>
        <strain evidence="6">kw1407 / UAMH 11150</strain>
    </source>
</reference>
<dbReference type="InParanoid" id="F0XK98"/>
<evidence type="ECO:0000256" key="4">
    <source>
        <dbReference type="SAM" id="MobiDB-lite"/>
    </source>
</evidence>
<dbReference type="OrthoDB" id="407221at2759"/>
<evidence type="ECO:0000256" key="2">
    <source>
        <dbReference type="ARBA" id="ARBA00022980"/>
    </source>
</evidence>
<accession>F0XK98</accession>
<evidence type="ECO:0000256" key="1">
    <source>
        <dbReference type="ARBA" id="ARBA00006668"/>
    </source>
</evidence>
<dbReference type="GO" id="GO:0032543">
    <property type="term" value="P:mitochondrial translation"/>
    <property type="evidence" value="ECO:0007669"/>
    <property type="project" value="TreeGrafter"/>
</dbReference>
<dbReference type="SUPFAM" id="SSF54565">
    <property type="entry name" value="Ribosomal protein S16"/>
    <property type="match status" value="1"/>
</dbReference>
<name>F0XK98_GROCL</name>
<dbReference type="eggNOG" id="KOG3419">
    <property type="taxonomic scope" value="Eukaryota"/>
</dbReference>
<dbReference type="HAMAP" id="MF_00385">
    <property type="entry name" value="Ribosomal_bS16"/>
    <property type="match status" value="1"/>
</dbReference>
<dbReference type="Gene3D" id="3.30.1320.10">
    <property type="match status" value="1"/>
</dbReference>
<sequence>MVVKIRLARFGRTNSPFFNIVVAQARSAQRGRPMEVLGTYNSRPERDPYEEASGRRGTAGKAHKDVQLDVTRTKYWIGVGAQPTDTVWRILSMVGILEPKQRANADKTGTTAQKA</sequence>
<proteinExistence type="inferred from homology"/>
<feature type="compositionally biased region" description="Basic and acidic residues" evidence="4">
    <location>
        <begin position="43"/>
        <end position="54"/>
    </location>
</feature>
<dbReference type="HOGENOM" id="CLU_100590_2_2_1"/>
<keyword evidence="2 5" id="KW-0689">Ribosomal protein</keyword>
<dbReference type="NCBIfam" id="TIGR00002">
    <property type="entry name" value="S16"/>
    <property type="match status" value="1"/>
</dbReference>
<dbReference type="EMBL" id="GL629787">
    <property type="protein sequence ID" value="EFX01996.1"/>
    <property type="molecule type" value="Genomic_DNA"/>
</dbReference>
<dbReference type="InterPro" id="IPR000307">
    <property type="entry name" value="Ribosomal_bS16"/>
</dbReference>
<keyword evidence="3" id="KW-0687">Ribonucleoprotein</keyword>
<dbReference type="GeneID" id="25978348"/>
<dbReference type="PROSITE" id="PS00732">
    <property type="entry name" value="RIBOSOMAL_S16"/>
    <property type="match status" value="1"/>
</dbReference>
<dbReference type="InterPro" id="IPR020592">
    <property type="entry name" value="Ribosomal_bS16_CS"/>
</dbReference>
<dbReference type="InterPro" id="IPR023803">
    <property type="entry name" value="Ribosomal_bS16_dom_sf"/>
</dbReference>
<dbReference type="Pfam" id="PF00886">
    <property type="entry name" value="Ribosomal_S16"/>
    <property type="match status" value="1"/>
</dbReference>
<dbReference type="PANTHER" id="PTHR12919">
    <property type="entry name" value="30S RIBOSOMAL PROTEIN S16"/>
    <property type="match status" value="1"/>
</dbReference>
<keyword evidence="6" id="KW-1185">Reference proteome</keyword>
<organism evidence="6">
    <name type="scientific">Grosmannia clavigera (strain kw1407 / UAMH 11150)</name>
    <name type="common">Blue stain fungus</name>
    <name type="synonym">Graphiocladiella clavigera</name>
    <dbReference type="NCBI Taxonomy" id="655863"/>
    <lineage>
        <taxon>Eukaryota</taxon>
        <taxon>Fungi</taxon>
        <taxon>Dikarya</taxon>
        <taxon>Ascomycota</taxon>
        <taxon>Pezizomycotina</taxon>
        <taxon>Sordariomycetes</taxon>
        <taxon>Sordariomycetidae</taxon>
        <taxon>Ophiostomatales</taxon>
        <taxon>Ophiostomataceae</taxon>
        <taxon>Leptographium</taxon>
    </lineage>
</organism>
<dbReference type="GO" id="GO:0005763">
    <property type="term" value="C:mitochondrial small ribosomal subunit"/>
    <property type="evidence" value="ECO:0007669"/>
    <property type="project" value="EnsemblFungi"/>
</dbReference>
<protein>
    <submittedName>
        <fullName evidence="5">37S ribosomal protein s16</fullName>
    </submittedName>
</protein>